<gene>
    <name evidence="8" type="ORF">IAA70_08090</name>
</gene>
<reference evidence="8" key="2">
    <citation type="journal article" date="2021" name="PeerJ">
        <title>Extensive microbial diversity within the chicken gut microbiome revealed by metagenomics and culture.</title>
        <authorList>
            <person name="Gilroy R."/>
            <person name="Ravi A."/>
            <person name="Getino M."/>
            <person name="Pursley I."/>
            <person name="Horton D.L."/>
            <person name="Alikhan N.F."/>
            <person name="Baker D."/>
            <person name="Gharbi K."/>
            <person name="Hall N."/>
            <person name="Watson M."/>
            <person name="Adriaenssens E.M."/>
            <person name="Foster-Nyarko E."/>
            <person name="Jarju S."/>
            <person name="Secka A."/>
            <person name="Antonio M."/>
            <person name="Oren A."/>
            <person name="Chaudhuri R.R."/>
            <person name="La Ragione R."/>
            <person name="Hildebrand F."/>
            <person name="Pallen M.J."/>
        </authorList>
    </citation>
    <scope>NUCLEOTIDE SEQUENCE</scope>
    <source>
        <strain evidence="8">ChiHjej9B8-7071</strain>
    </source>
</reference>
<dbReference type="PANTHER" id="PTHR30619">
    <property type="entry name" value="DNA INTERNALIZATION/COMPETENCE PROTEIN COMEC/REC2"/>
    <property type="match status" value="1"/>
</dbReference>
<keyword evidence="5 6" id="KW-0472">Membrane</keyword>
<dbReference type="InterPro" id="IPR004797">
    <property type="entry name" value="Competence_ComEC/Rec2"/>
</dbReference>
<reference evidence="8" key="1">
    <citation type="submission" date="2020-10" db="EMBL/GenBank/DDBJ databases">
        <authorList>
            <person name="Gilroy R."/>
        </authorList>
    </citation>
    <scope>NUCLEOTIDE SEQUENCE</scope>
    <source>
        <strain evidence="8">ChiHjej9B8-7071</strain>
    </source>
</reference>
<evidence type="ECO:0000256" key="6">
    <source>
        <dbReference type="SAM" id="Phobius"/>
    </source>
</evidence>
<evidence type="ECO:0000256" key="1">
    <source>
        <dbReference type="ARBA" id="ARBA00004651"/>
    </source>
</evidence>
<feature type="transmembrane region" description="Helical" evidence="6">
    <location>
        <begin position="430"/>
        <end position="448"/>
    </location>
</feature>
<dbReference type="SMART" id="SM00849">
    <property type="entry name" value="Lactamase_B"/>
    <property type="match status" value="1"/>
</dbReference>
<feature type="transmembrane region" description="Helical" evidence="6">
    <location>
        <begin position="337"/>
        <end position="356"/>
    </location>
</feature>
<organism evidence="8 9">
    <name type="scientific">Candidatus Avoscillospira stercoripullorum</name>
    <dbReference type="NCBI Taxonomy" id="2840709"/>
    <lineage>
        <taxon>Bacteria</taxon>
        <taxon>Bacillati</taxon>
        <taxon>Bacillota</taxon>
        <taxon>Clostridia</taxon>
        <taxon>Eubacteriales</taxon>
        <taxon>Oscillospiraceae</taxon>
        <taxon>Oscillospiraceae incertae sedis</taxon>
        <taxon>Candidatus Avoscillospira</taxon>
    </lineage>
</organism>
<feature type="domain" description="Metallo-beta-lactamase" evidence="7">
    <location>
        <begin position="489"/>
        <end position="656"/>
    </location>
</feature>
<name>A0A9D1A9V6_9FIRM</name>
<sequence>MRKLCLFAVGFAAAAAGYVYLAQDGLMLALAGAALLCSILLHGRRPRRVSVFLLGLAMGITWCFLYQQWLLAPVQQIVGSEETRTVVLTEAPFATDYGAAAEVQLTLEDRTFSARLYGRESLLEQSPGDRVTGVMEAERASRFFRNSGTFLVLSASGDLSAVSGTPSLPMKLRLWLQGRIDALFSGQAAALLRALITGDRYELSYETENALSVTGLSHAVAVSGMHVAILVSLLHFLTLGSPQLTAVLGMPLVVLFTLLTGATPSACRAAVMQLILLSGRLVHREYDMPTALGGAGLLLLAQNPWVIGSVSFQLSFAAVAGIYLFAGRLTQRLSARLPRFLAASIASTLSATALTVPLSLLYFHTLSLIAPLTNLLCLWAITGAFCCGLLACTVLPPLAIPAGWLLQYVLRATSLLARWPYAAAYPSTPAMLIWGMTALCVAIGTLFLSWRRGRLLLAALAVGFFIAAVCGRLPFWSKDAALDVLDVGQGQCLIFESGGFTALFDCGGADPEDAGEQAARTLHGAGLTNVDALVLTHYDLDHAGGAMQLLSRVAVDFVYLPDLPDEGRLRDAVEAAAQAAGATLVYVTGETTVTFSGGQLRLFPPVGDGTSNDGLAILASAGEYDMLVTGDLDADQEQQLLARYGIPPVELLVAGHHGAADSTSLALLSAVKPQVVVISVGADNSYGHPARETLARITSCGAALYRTDLSGSMIFRR</sequence>
<keyword evidence="4 6" id="KW-1133">Transmembrane helix</keyword>
<dbReference type="Gene3D" id="3.60.15.10">
    <property type="entry name" value="Ribonuclease Z/Hydroxyacylglutathione hydrolase-like"/>
    <property type="match status" value="1"/>
</dbReference>
<comment type="caution">
    <text evidence="8">The sequence shown here is derived from an EMBL/GenBank/DDBJ whole genome shotgun (WGS) entry which is preliminary data.</text>
</comment>
<comment type="subcellular location">
    <subcellularLocation>
        <location evidence="1">Cell membrane</location>
        <topology evidence="1">Multi-pass membrane protein</topology>
    </subcellularLocation>
</comment>
<dbReference type="InterPro" id="IPR036866">
    <property type="entry name" value="RibonucZ/Hydroxyglut_hydro"/>
</dbReference>
<feature type="transmembrane region" description="Helical" evidence="6">
    <location>
        <begin position="25"/>
        <end position="42"/>
    </location>
</feature>
<keyword evidence="2" id="KW-1003">Cell membrane</keyword>
<dbReference type="NCBIfam" id="TIGR00360">
    <property type="entry name" value="ComEC_N-term"/>
    <property type="match status" value="1"/>
</dbReference>
<evidence type="ECO:0000256" key="2">
    <source>
        <dbReference type="ARBA" id="ARBA00022475"/>
    </source>
</evidence>
<dbReference type="CDD" id="cd07731">
    <property type="entry name" value="ComA-like_MBL-fold"/>
    <property type="match status" value="1"/>
</dbReference>
<evidence type="ECO:0000259" key="7">
    <source>
        <dbReference type="SMART" id="SM00849"/>
    </source>
</evidence>
<evidence type="ECO:0000256" key="4">
    <source>
        <dbReference type="ARBA" id="ARBA00022989"/>
    </source>
</evidence>
<proteinExistence type="predicted"/>
<dbReference type="InterPro" id="IPR052159">
    <property type="entry name" value="Competence_DNA_uptake"/>
</dbReference>
<dbReference type="InterPro" id="IPR001279">
    <property type="entry name" value="Metallo-B-lactamas"/>
</dbReference>
<feature type="transmembrane region" description="Helical" evidence="6">
    <location>
        <begin position="49"/>
        <end position="69"/>
    </location>
</feature>
<feature type="transmembrane region" description="Helical" evidence="6">
    <location>
        <begin position="362"/>
        <end position="381"/>
    </location>
</feature>
<dbReference type="InterPro" id="IPR004477">
    <property type="entry name" value="ComEC_N"/>
</dbReference>
<feature type="transmembrane region" description="Helical" evidence="6">
    <location>
        <begin position="216"/>
        <end position="237"/>
    </location>
</feature>
<feature type="transmembrane region" description="Helical" evidence="6">
    <location>
        <begin position="388"/>
        <end position="410"/>
    </location>
</feature>
<dbReference type="GO" id="GO:0005886">
    <property type="term" value="C:plasma membrane"/>
    <property type="evidence" value="ECO:0007669"/>
    <property type="project" value="UniProtKB-SubCell"/>
</dbReference>
<evidence type="ECO:0000313" key="9">
    <source>
        <dbReference type="Proteomes" id="UP000824258"/>
    </source>
</evidence>
<dbReference type="PANTHER" id="PTHR30619:SF1">
    <property type="entry name" value="RECOMBINATION PROTEIN 2"/>
    <property type="match status" value="1"/>
</dbReference>
<dbReference type="GO" id="GO:0030420">
    <property type="term" value="P:establishment of competence for transformation"/>
    <property type="evidence" value="ECO:0007669"/>
    <property type="project" value="InterPro"/>
</dbReference>
<dbReference type="Pfam" id="PF03772">
    <property type="entry name" value="Competence"/>
    <property type="match status" value="1"/>
</dbReference>
<dbReference type="EMBL" id="DVGD01000266">
    <property type="protein sequence ID" value="HIR10350.1"/>
    <property type="molecule type" value="Genomic_DNA"/>
</dbReference>
<feature type="transmembrane region" description="Helical" evidence="6">
    <location>
        <begin position="305"/>
        <end position="325"/>
    </location>
</feature>
<evidence type="ECO:0000256" key="5">
    <source>
        <dbReference type="ARBA" id="ARBA00023136"/>
    </source>
</evidence>
<dbReference type="AlphaFoldDB" id="A0A9D1A9V6"/>
<dbReference type="Pfam" id="PF00753">
    <property type="entry name" value="Lactamase_B"/>
    <property type="match status" value="1"/>
</dbReference>
<accession>A0A9D1A9V6</accession>
<dbReference type="NCBIfam" id="TIGR00361">
    <property type="entry name" value="ComEC_Rec2"/>
    <property type="match status" value="1"/>
</dbReference>
<protein>
    <submittedName>
        <fullName evidence="8">DNA internalization-related competence protein ComEC/Rec2</fullName>
    </submittedName>
</protein>
<dbReference type="SUPFAM" id="SSF56281">
    <property type="entry name" value="Metallo-hydrolase/oxidoreductase"/>
    <property type="match status" value="1"/>
</dbReference>
<feature type="transmembrane region" description="Helical" evidence="6">
    <location>
        <begin position="455"/>
        <end position="476"/>
    </location>
</feature>
<dbReference type="InterPro" id="IPR035681">
    <property type="entry name" value="ComA-like_MBL"/>
</dbReference>
<keyword evidence="3 6" id="KW-0812">Transmembrane</keyword>
<dbReference type="Proteomes" id="UP000824258">
    <property type="component" value="Unassembled WGS sequence"/>
</dbReference>
<feature type="transmembrane region" description="Helical" evidence="6">
    <location>
        <begin position="244"/>
        <end position="262"/>
    </location>
</feature>
<evidence type="ECO:0000256" key="3">
    <source>
        <dbReference type="ARBA" id="ARBA00022692"/>
    </source>
</evidence>
<evidence type="ECO:0000313" key="8">
    <source>
        <dbReference type="EMBL" id="HIR10350.1"/>
    </source>
</evidence>